<organism evidence="5">
    <name type="scientific">Medioppia subpectinata</name>
    <dbReference type="NCBI Taxonomy" id="1979941"/>
    <lineage>
        <taxon>Eukaryota</taxon>
        <taxon>Metazoa</taxon>
        <taxon>Ecdysozoa</taxon>
        <taxon>Arthropoda</taxon>
        <taxon>Chelicerata</taxon>
        <taxon>Arachnida</taxon>
        <taxon>Acari</taxon>
        <taxon>Acariformes</taxon>
        <taxon>Sarcoptiformes</taxon>
        <taxon>Oribatida</taxon>
        <taxon>Brachypylina</taxon>
        <taxon>Oppioidea</taxon>
        <taxon>Oppiidae</taxon>
        <taxon>Medioppia</taxon>
    </lineage>
</organism>
<dbReference type="InterPro" id="IPR028889">
    <property type="entry name" value="USP"/>
</dbReference>
<dbReference type="SUPFAM" id="SSF54001">
    <property type="entry name" value="Cysteine proteinases"/>
    <property type="match status" value="1"/>
</dbReference>
<feature type="compositionally biased region" description="Basic residues" evidence="3">
    <location>
        <begin position="310"/>
        <end position="321"/>
    </location>
</feature>
<comment type="catalytic activity">
    <reaction evidence="1">
        <text>Thiol-dependent hydrolysis of ester, thioester, amide, peptide and isopeptide bonds formed by the C-terminal Gly of ubiquitin (a 76-residue protein attached to proteins as an intracellular targeting signal).</text>
        <dbReference type="EC" id="3.4.19.12"/>
    </reaction>
</comment>
<dbReference type="Pfam" id="PF00443">
    <property type="entry name" value="UCH"/>
    <property type="match status" value="1"/>
</dbReference>
<evidence type="ECO:0000259" key="4">
    <source>
        <dbReference type="PROSITE" id="PS50235"/>
    </source>
</evidence>
<dbReference type="InterPro" id="IPR050185">
    <property type="entry name" value="Ub_carboxyl-term_hydrolase"/>
</dbReference>
<keyword evidence="6" id="KW-1185">Reference proteome</keyword>
<dbReference type="Proteomes" id="UP000759131">
    <property type="component" value="Unassembled WGS sequence"/>
</dbReference>
<dbReference type="Gene3D" id="3.90.70.10">
    <property type="entry name" value="Cysteine proteinases"/>
    <property type="match status" value="2"/>
</dbReference>
<dbReference type="PROSITE" id="PS50235">
    <property type="entry name" value="USP_3"/>
    <property type="match status" value="1"/>
</dbReference>
<dbReference type="PANTHER" id="PTHR21646">
    <property type="entry name" value="UBIQUITIN CARBOXYL-TERMINAL HYDROLASE"/>
    <property type="match status" value="1"/>
</dbReference>
<dbReference type="GO" id="GO:0016579">
    <property type="term" value="P:protein deubiquitination"/>
    <property type="evidence" value="ECO:0007669"/>
    <property type="project" value="InterPro"/>
</dbReference>
<dbReference type="EMBL" id="CAJPIZ010019649">
    <property type="protein sequence ID" value="CAG2117006.1"/>
    <property type="molecule type" value="Genomic_DNA"/>
</dbReference>
<evidence type="ECO:0000256" key="2">
    <source>
        <dbReference type="ARBA" id="ARBA00012759"/>
    </source>
</evidence>
<accession>A0A7R9QAA1</accession>
<dbReference type="GO" id="GO:0004843">
    <property type="term" value="F:cysteine-type deubiquitinase activity"/>
    <property type="evidence" value="ECO:0007669"/>
    <property type="project" value="UniProtKB-EC"/>
</dbReference>
<dbReference type="InterPro" id="IPR001394">
    <property type="entry name" value="Peptidase_C19_UCH"/>
</dbReference>
<feature type="compositionally biased region" description="Polar residues" evidence="3">
    <location>
        <begin position="172"/>
        <end position="197"/>
    </location>
</feature>
<dbReference type="EMBL" id="OC874224">
    <property type="protein sequence ID" value="CAD7637374.1"/>
    <property type="molecule type" value="Genomic_DNA"/>
</dbReference>
<evidence type="ECO:0000313" key="5">
    <source>
        <dbReference type="EMBL" id="CAD7637374.1"/>
    </source>
</evidence>
<dbReference type="EC" id="3.4.19.12" evidence="2"/>
<dbReference type="InterPro" id="IPR038765">
    <property type="entry name" value="Papain-like_cys_pep_sf"/>
</dbReference>
<proteinExistence type="predicted"/>
<reference evidence="5" key="1">
    <citation type="submission" date="2020-11" db="EMBL/GenBank/DDBJ databases">
        <authorList>
            <person name="Tran Van P."/>
        </authorList>
    </citation>
    <scope>NUCLEOTIDE SEQUENCE</scope>
</reference>
<name>A0A7R9QAA1_9ACAR</name>
<evidence type="ECO:0000313" key="6">
    <source>
        <dbReference type="Proteomes" id="UP000759131"/>
    </source>
</evidence>
<dbReference type="OrthoDB" id="6515628at2759"/>
<sequence length="838" mass="96638">MSSLYASVYWDLDTCALTPHTDITVFQEAIRAIIITPNNLIEKHFVCRQSGRNIRLSRLPGHHLSRPFIGSNIDFFKSFTTETLSDNKTAFIAITGDRRLIDIIRQLSYQISPQITLIHPNIPDIRSNGFSPNVRCYEFNEFLRFYNQYLIYSLYVRMSSLNITETDPMNANTGITSDNTSRSQENNSLVSTQSENRTPLHGLWDQTKRPQEQMTDHQIDGKDNCSAKRQKVSKGKELSQTPQTAIDYENPIAGPSGVRADKSEPMPEPVVHNCDQNIITEESDESESDAKSSLFSTQKETSAKTTQQNKKSKNKKSKKKEKTNNKVPKTPIVSSNVDRYMRVKGVCGLRNLGNTCYMNSGLQCLVNIALFNEFMTQDFKNFLIVLNQTSQQKSLIELMAELMEEMLSSRSQSVSPINFHQKVSKIFERFRGFGQNDCSEFLVTILDQFHKELLQMNECSEHSDAIEYNNFDDYLRFNNTFISHHFHGFLRLAVECDCGQTISSNCQPFPIISLPQIECKDLVWIEVSLIRNNSQRVEKMRLKFAKSETLISQLLKILIKTYYEISENSFLYNQLIVCHNNVLKFTEIYGDIYVYEIDPSFTRHYFISLSYRNVRFGTPLLLNMNDSRYSTIESTFVQQIAKFLPNIRSKFREELIQTKFLYYRERLVSRDWSPDLPHSVCTFLAYDMDNVLRQLCHDYYQVVYLNPNQSSGPHSSYSDAIVTLDDCINQYLSYEKCDEKCADCRTRESTGRQLIGRFSSLSYAILHAPNVLLLQLKSNPSHRYNCQFPLVLDLKSYVTNYRSDDGQYVYDLVAVSNYSGSSYSGHYTAYAKSCLNNN</sequence>
<gene>
    <name evidence="5" type="ORF">OSB1V03_LOCUS16961</name>
</gene>
<protein>
    <recommendedName>
        <fullName evidence="2">ubiquitinyl hydrolase 1</fullName>
        <ecNumber evidence="2">3.4.19.12</ecNumber>
    </recommendedName>
</protein>
<feature type="compositionally biased region" description="Basic and acidic residues" evidence="3">
    <location>
        <begin position="206"/>
        <end position="226"/>
    </location>
</feature>
<dbReference type="AlphaFoldDB" id="A0A7R9QAA1"/>
<feature type="domain" description="USP" evidence="4">
    <location>
        <begin position="347"/>
        <end position="838"/>
    </location>
</feature>
<evidence type="ECO:0000256" key="3">
    <source>
        <dbReference type="SAM" id="MobiDB-lite"/>
    </source>
</evidence>
<dbReference type="PROSITE" id="PS00972">
    <property type="entry name" value="USP_1"/>
    <property type="match status" value="1"/>
</dbReference>
<dbReference type="InterPro" id="IPR018200">
    <property type="entry name" value="USP_CS"/>
</dbReference>
<feature type="region of interest" description="Disordered" evidence="3">
    <location>
        <begin position="172"/>
        <end position="331"/>
    </location>
</feature>
<feature type="non-terminal residue" evidence="5">
    <location>
        <position position="1"/>
    </location>
</feature>
<evidence type="ECO:0000256" key="1">
    <source>
        <dbReference type="ARBA" id="ARBA00000707"/>
    </source>
</evidence>